<dbReference type="Pfam" id="PF00497">
    <property type="entry name" value="SBP_bac_3"/>
    <property type="match status" value="1"/>
</dbReference>
<dbReference type="Proteomes" id="UP000501379">
    <property type="component" value="Chromosome"/>
</dbReference>
<dbReference type="KEGG" id="pcam:HNE05_16470"/>
<dbReference type="PANTHER" id="PTHR35936:SF25">
    <property type="entry name" value="ABC TRANSPORTER SUBSTRATE-BINDING PROTEIN"/>
    <property type="match status" value="1"/>
</dbReference>
<dbReference type="RefSeq" id="WP_173210206.1">
    <property type="nucleotide sequence ID" value="NZ_CP053697.2"/>
</dbReference>
<keyword evidence="6" id="KW-1185">Reference proteome</keyword>
<dbReference type="PANTHER" id="PTHR35936">
    <property type="entry name" value="MEMBRANE-BOUND LYTIC MUREIN TRANSGLYCOSYLASE F"/>
    <property type="match status" value="1"/>
</dbReference>
<protein>
    <submittedName>
        <fullName evidence="5">Transporter substrate-binding domain-containing protein</fullName>
    </submittedName>
</protein>
<accession>A0A6M8FJM8</accession>
<dbReference type="AlphaFoldDB" id="A0A6M8FJM8"/>
<dbReference type="Gene3D" id="3.40.190.10">
    <property type="entry name" value="Periplasmic binding protein-like II"/>
    <property type="match status" value="2"/>
</dbReference>
<organism evidence="5 6">
    <name type="scientific">Aquipseudomonas campi</name>
    <dbReference type="NCBI Taxonomy" id="2731681"/>
    <lineage>
        <taxon>Bacteria</taxon>
        <taxon>Pseudomonadati</taxon>
        <taxon>Pseudomonadota</taxon>
        <taxon>Gammaproteobacteria</taxon>
        <taxon>Pseudomonadales</taxon>
        <taxon>Pseudomonadaceae</taxon>
        <taxon>Aquipseudomonas</taxon>
    </lineage>
</organism>
<evidence type="ECO:0000256" key="1">
    <source>
        <dbReference type="ARBA" id="ARBA00010333"/>
    </source>
</evidence>
<evidence type="ECO:0000256" key="2">
    <source>
        <dbReference type="ARBA" id="ARBA00022729"/>
    </source>
</evidence>
<dbReference type="SUPFAM" id="SSF53850">
    <property type="entry name" value="Periplasmic binding protein-like II"/>
    <property type="match status" value="1"/>
</dbReference>
<reference evidence="5" key="1">
    <citation type="submission" date="2020-07" db="EMBL/GenBank/DDBJ databases">
        <title>Nitrate ammonifying Pseudomonas campi sp. nov. isolated from German agricultural grassland.</title>
        <authorList>
            <person name="Timsy T."/>
            <person name="Ulrich A."/>
            <person name="Spanner T."/>
            <person name="Foesel B."/>
            <person name="Kolb S."/>
            <person name="Horn M.A."/>
            <person name="Behrendt U."/>
        </authorList>
    </citation>
    <scope>NUCLEOTIDE SEQUENCE</scope>
    <source>
        <strain evidence="5">S1-A32-2</strain>
    </source>
</reference>
<feature type="signal peptide" evidence="3">
    <location>
        <begin position="1"/>
        <end position="21"/>
    </location>
</feature>
<name>A0A6M8FJM8_9GAMM</name>
<evidence type="ECO:0000259" key="4">
    <source>
        <dbReference type="Pfam" id="PF00497"/>
    </source>
</evidence>
<dbReference type="InterPro" id="IPR001638">
    <property type="entry name" value="Solute-binding_3/MltF_N"/>
</dbReference>
<evidence type="ECO:0000313" key="5">
    <source>
        <dbReference type="EMBL" id="QKE64877.1"/>
    </source>
</evidence>
<gene>
    <name evidence="5" type="ORF">HNE05_16470</name>
</gene>
<evidence type="ECO:0000256" key="3">
    <source>
        <dbReference type="SAM" id="SignalP"/>
    </source>
</evidence>
<dbReference type="EMBL" id="CP053697">
    <property type="protein sequence ID" value="QKE64877.1"/>
    <property type="molecule type" value="Genomic_DNA"/>
</dbReference>
<sequence>MFAKPLLAAGLLTIAMGTAQAETIILVADAWCPYNCDPDSERPGFMVEIAQRVFSAAGYKVVYLVEPWNRAQQSVQAGRYQGLIGVTPRMLQKLEQPLQAPQQEQARIRGAYFTLADSTWRYNGTQSLYSERLGLIAGYGYAPIRDYIAANEGTERVQYAHGEDALQNNLNKLLHGRISLVRSDELAFRYTAKQMGLADRFRDAGGEQLGEIDRLLYIAFAPEEVCPACSEYAQILSDGMSSLRQSGELEKILARYGLHDWQQAPGAD</sequence>
<evidence type="ECO:0000313" key="6">
    <source>
        <dbReference type="Proteomes" id="UP000501379"/>
    </source>
</evidence>
<feature type="domain" description="Solute-binding protein family 3/N-terminal" evidence="4">
    <location>
        <begin position="25"/>
        <end position="257"/>
    </location>
</feature>
<proteinExistence type="inferred from homology"/>
<feature type="chain" id="PRO_5026966578" evidence="3">
    <location>
        <begin position="22"/>
        <end position="268"/>
    </location>
</feature>
<keyword evidence="2 3" id="KW-0732">Signal</keyword>
<comment type="similarity">
    <text evidence="1">Belongs to the bacterial solute-binding protein 3 family.</text>
</comment>